<dbReference type="InterPro" id="IPR000192">
    <property type="entry name" value="Aminotrans_V_dom"/>
</dbReference>
<feature type="compositionally biased region" description="Basic and acidic residues" evidence="1">
    <location>
        <begin position="174"/>
        <end position="191"/>
    </location>
</feature>
<dbReference type="InterPro" id="IPR015424">
    <property type="entry name" value="PyrdxlP-dep_Trfase"/>
</dbReference>
<feature type="non-terminal residue" evidence="3">
    <location>
        <position position="1"/>
    </location>
</feature>
<name>A0AAV2IBZ2_LYMST</name>
<evidence type="ECO:0000313" key="3">
    <source>
        <dbReference type="EMBL" id="CAL1543000.1"/>
    </source>
</evidence>
<feature type="domain" description="Aminotransferase class V" evidence="2">
    <location>
        <begin position="284"/>
        <end position="645"/>
    </location>
</feature>
<feature type="compositionally biased region" description="Polar residues" evidence="1">
    <location>
        <begin position="38"/>
        <end position="82"/>
    </location>
</feature>
<dbReference type="PANTHER" id="PTHR43686">
    <property type="entry name" value="SULFURTRANSFERASE-RELATED"/>
    <property type="match status" value="1"/>
</dbReference>
<dbReference type="SUPFAM" id="SSF53383">
    <property type="entry name" value="PLP-dependent transferases"/>
    <property type="match status" value="1"/>
</dbReference>
<evidence type="ECO:0000256" key="1">
    <source>
        <dbReference type="SAM" id="MobiDB-lite"/>
    </source>
</evidence>
<feature type="compositionally biased region" description="Polar residues" evidence="1">
    <location>
        <begin position="92"/>
        <end position="106"/>
    </location>
</feature>
<dbReference type="Proteomes" id="UP001497497">
    <property type="component" value="Unassembled WGS sequence"/>
</dbReference>
<feature type="region of interest" description="Disordered" evidence="1">
    <location>
        <begin position="30"/>
        <end position="196"/>
    </location>
</feature>
<evidence type="ECO:0000313" key="4">
    <source>
        <dbReference type="Proteomes" id="UP001497497"/>
    </source>
</evidence>
<dbReference type="PANTHER" id="PTHR43686:SF1">
    <property type="entry name" value="AMINOTRAN_5 DOMAIN-CONTAINING PROTEIN"/>
    <property type="match status" value="1"/>
</dbReference>
<dbReference type="Gene3D" id="3.40.640.10">
    <property type="entry name" value="Type I PLP-dependent aspartate aminotransferase-like (Major domain)"/>
    <property type="match status" value="1"/>
</dbReference>
<dbReference type="Gene3D" id="3.90.1150.10">
    <property type="entry name" value="Aspartate Aminotransferase, domain 1"/>
    <property type="match status" value="1"/>
</dbReference>
<protein>
    <recommendedName>
        <fullName evidence="2">Aminotransferase class V domain-containing protein</fullName>
    </recommendedName>
</protein>
<accession>A0AAV2IBZ2</accession>
<dbReference type="EMBL" id="CAXITT010000519">
    <property type="protein sequence ID" value="CAL1543000.1"/>
    <property type="molecule type" value="Genomic_DNA"/>
</dbReference>
<dbReference type="AlphaFoldDB" id="A0AAV2IBZ2"/>
<gene>
    <name evidence="3" type="ORF">GSLYS_00016534001</name>
</gene>
<reference evidence="3 4" key="1">
    <citation type="submission" date="2024-04" db="EMBL/GenBank/DDBJ databases">
        <authorList>
            <consortium name="Genoscope - CEA"/>
            <person name="William W."/>
        </authorList>
    </citation>
    <scope>NUCLEOTIDE SEQUENCE [LARGE SCALE GENOMIC DNA]</scope>
</reference>
<feature type="compositionally biased region" description="Basic and acidic residues" evidence="1">
    <location>
        <begin position="133"/>
        <end position="161"/>
    </location>
</feature>
<comment type="caution">
    <text evidence="3">The sequence shown here is derived from an EMBL/GenBank/DDBJ whole genome shotgun (WGS) entry which is preliminary data.</text>
</comment>
<proteinExistence type="predicted"/>
<organism evidence="3 4">
    <name type="scientific">Lymnaea stagnalis</name>
    <name type="common">Great pond snail</name>
    <name type="synonym">Helix stagnalis</name>
    <dbReference type="NCBI Taxonomy" id="6523"/>
    <lineage>
        <taxon>Eukaryota</taxon>
        <taxon>Metazoa</taxon>
        <taxon>Spiralia</taxon>
        <taxon>Lophotrochozoa</taxon>
        <taxon>Mollusca</taxon>
        <taxon>Gastropoda</taxon>
        <taxon>Heterobranchia</taxon>
        <taxon>Euthyneura</taxon>
        <taxon>Panpulmonata</taxon>
        <taxon>Hygrophila</taxon>
        <taxon>Lymnaeoidea</taxon>
        <taxon>Lymnaeidae</taxon>
        <taxon>Lymnaea</taxon>
    </lineage>
</organism>
<feature type="region of interest" description="Disordered" evidence="1">
    <location>
        <begin position="670"/>
        <end position="694"/>
    </location>
</feature>
<dbReference type="InterPro" id="IPR015421">
    <property type="entry name" value="PyrdxlP-dep_Trfase_major"/>
</dbReference>
<evidence type="ECO:0000259" key="2">
    <source>
        <dbReference type="Pfam" id="PF00266"/>
    </source>
</evidence>
<sequence>RRGKKDVNIDQEPHHVNDYFVVRKAVPKVAASRMEAPSNYSRSGESESYPSNKDSGTSEVSSTDSFVTKLGSESSTKQTATGVRTKFPKISPEQNQTVSSNKTKLVQSDIKIQKIGAVSETKIKSNRSSDTIVDEKDNGRSHGSENGASDEKTDMPEKNKSESVFPQIVRRGRLMRDEHRTMSNNSRRDSNPRICNNSQDLAMKRLSIDTYPVSAKGKVGQEKEAVSEEEDTVPERPDLKFTKKVSLVGEPTKNKLELCDFVNHDIIGGDEVCVTSFGPTKLTYLDYVASGRPLKCIENYIRYHVMPLYANTHTEVSHFAAQTTRFREEARSIIRESVHATEDDAVIFCGSGSTAAIHKVIHALDLRRSPYTIPPVVFIGPYEHHSNILPWIEAKAKVIRIQLSRNGLIDMVHLEEELKEVAHGPERLVIGSFSAASNVTGILTDTVAISKLMHKYKGYALFDYACAAPYVEIDMNCTEQGPLAYKDAVFISTHKFLGGPQTPGILIAKRSMFRNQVPHGAGGGTVVFVRRHGHKYHKEAEHREEGGTPAVIESIRAGLVFKLKETFTSTFIMGRETRLLQRAIAAWSNHPDLLILGDLSVDRLPIFSMLFRNRATGRLLHHDFVAMLLNDLFGLQVRSGCACAALYGLDLLGIDEDVAEKYEQLITQSGTMSNERNSVKEDDDDATTDNVIFK</sequence>
<dbReference type="InterPro" id="IPR015422">
    <property type="entry name" value="PyrdxlP-dep_Trfase_small"/>
</dbReference>
<dbReference type="Pfam" id="PF00266">
    <property type="entry name" value="Aminotran_5"/>
    <property type="match status" value="1"/>
</dbReference>
<keyword evidence="4" id="KW-1185">Reference proteome</keyword>